<feature type="non-terminal residue" evidence="1">
    <location>
        <position position="1"/>
    </location>
</feature>
<name>A0ACA9PQH3_9GLOM</name>
<reference evidence="1" key="1">
    <citation type="submission" date="2021-06" db="EMBL/GenBank/DDBJ databases">
        <authorList>
            <person name="Kallberg Y."/>
            <person name="Tangrot J."/>
            <person name="Rosling A."/>
        </authorList>
    </citation>
    <scope>NUCLEOTIDE SEQUENCE</scope>
    <source>
        <strain evidence="1">MA461A</strain>
    </source>
</reference>
<dbReference type="EMBL" id="CAJVQC010021177">
    <property type="protein sequence ID" value="CAG8712105.1"/>
    <property type="molecule type" value="Genomic_DNA"/>
</dbReference>
<comment type="caution">
    <text evidence="1">The sequence shown here is derived from an EMBL/GenBank/DDBJ whole genome shotgun (WGS) entry which is preliminary data.</text>
</comment>
<evidence type="ECO:0000313" key="2">
    <source>
        <dbReference type="Proteomes" id="UP000789920"/>
    </source>
</evidence>
<protein>
    <submittedName>
        <fullName evidence="1">28249_t:CDS:1</fullName>
    </submittedName>
</protein>
<keyword evidence="2" id="KW-1185">Reference proteome</keyword>
<dbReference type="Proteomes" id="UP000789920">
    <property type="component" value="Unassembled WGS sequence"/>
</dbReference>
<gene>
    <name evidence="1" type="ORF">RPERSI_LOCUS10613</name>
</gene>
<sequence length="232" mass="27001">DEREQATALYIYGKCQCMFGIMPQFANPMTSPFAFAPNLFGGVNRNQVGNAMYNNYNGIEYNKEQQQKLTKLKIDRYIELTYITINHTTLGYLSLGSKPKLQCTNVIGNKRLIFCDSVIKNQVERLAHWIQDPKVINIDDLKLEFKKIEEEDLDYQFDITKSSLDENDQLWLESLIEAHKEILQNNSAYACKQLEKCKKKLTEVLTDEEIQYILGKKVEINELETHLNYIVK</sequence>
<evidence type="ECO:0000313" key="1">
    <source>
        <dbReference type="EMBL" id="CAG8712105.1"/>
    </source>
</evidence>
<proteinExistence type="predicted"/>
<accession>A0ACA9PQH3</accession>
<organism evidence="1 2">
    <name type="scientific">Racocetra persica</name>
    <dbReference type="NCBI Taxonomy" id="160502"/>
    <lineage>
        <taxon>Eukaryota</taxon>
        <taxon>Fungi</taxon>
        <taxon>Fungi incertae sedis</taxon>
        <taxon>Mucoromycota</taxon>
        <taxon>Glomeromycotina</taxon>
        <taxon>Glomeromycetes</taxon>
        <taxon>Diversisporales</taxon>
        <taxon>Gigasporaceae</taxon>
        <taxon>Racocetra</taxon>
    </lineage>
</organism>